<dbReference type="CDD" id="cd24012">
    <property type="entry name" value="ASKHA_NBD_KDGal-kinase"/>
    <property type="match status" value="1"/>
</dbReference>
<dbReference type="GO" id="GO:0034194">
    <property type="term" value="P:D-galactonate catabolic process"/>
    <property type="evidence" value="ECO:0007669"/>
    <property type="project" value="InterPro"/>
</dbReference>
<dbReference type="InterPro" id="IPR042258">
    <property type="entry name" value="DGOK_N"/>
</dbReference>
<gene>
    <name evidence="1" type="ORF">SAMN00808754_1185</name>
</gene>
<dbReference type="Proteomes" id="UP000192569">
    <property type="component" value="Chromosome I"/>
</dbReference>
<keyword evidence="1" id="KW-0808">Transferase</keyword>
<dbReference type="InterPro" id="IPR042257">
    <property type="entry name" value="DGOK_C"/>
</dbReference>
<protein>
    <submittedName>
        <fullName evidence="1">2-dehydro-3-deoxygalactonokinase</fullName>
    </submittedName>
</protein>
<evidence type="ECO:0000313" key="2">
    <source>
        <dbReference type="Proteomes" id="UP000192569"/>
    </source>
</evidence>
<sequence length="334" mass="36148">MLLMAIDGGTTNTRIRVLKDEKIIGKAHVPVGVRNTAIAGCNKELVEGLREGVHMALASAGLTEKDLQLVVASGMLTSNVGIMEIPHISTPAGVKELAANSRLVEMPEVINVPILFIPGVKNSCPLRQDVDELEAMDIMRGEETETIGILELKKIRGPITLILPGSHTKVVRVNEHNQITCCLTTMGGEIFGTLATNTILADSVPSTLVSELDREMLLNGAAMSRKVGLTRGCFFTRIMSQFIPFDGDKRANFLLGVVLGQDIIAMKNSKACRLCWGEKIVIGGPSPLRRAIYYLLEEEMGSKADLSVLDDETVEMSTAIGARIIGLEHLNIFC</sequence>
<name>A0A1W1VP79_9FIRM</name>
<dbReference type="Gene3D" id="3.30.420.300">
    <property type="entry name" value="2-keto-3-deoxy-galactonokinase, substrate binding domain"/>
    <property type="match status" value="1"/>
</dbReference>
<proteinExistence type="predicted"/>
<dbReference type="GO" id="GO:0008671">
    <property type="term" value="F:2-dehydro-3-deoxygalactonokinase activity"/>
    <property type="evidence" value="ECO:0007669"/>
    <property type="project" value="InterPro"/>
</dbReference>
<dbReference type="STRING" id="698762.SAMN00808754_1185"/>
<dbReference type="Pfam" id="PF05035">
    <property type="entry name" value="DGOK"/>
    <property type="match status" value="1"/>
</dbReference>
<dbReference type="SUPFAM" id="SSF53067">
    <property type="entry name" value="Actin-like ATPase domain"/>
    <property type="match status" value="1"/>
</dbReference>
<organism evidence="1 2">
    <name type="scientific">Thermanaeromonas toyohensis ToBE</name>
    <dbReference type="NCBI Taxonomy" id="698762"/>
    <lineage>
        <taxon>Bacteria</taxon>
        <taxon>Bacillati</taxon>
        <taxon>Bacillota</taxon>
        <taxon>Clostridia</taxon>
        <taxon>Neomoorellales</taxon>
        <taxon>Neomoorellaceae</taxon>
        <taxon>Thermanaeromonas</taxon>
    </lineage>
</organism>
<dbReference type="InterPro" id="IPR043129">
    <property type="entry name" value="ATPase_NBD"/>
</dbReference>
<accession>A0A1W1VP79</accession>
<dbReference type="EMBL" id="LT838272">
    <property type="protein sequence ID" value="SMB95182.1"/>
    <property type="molecule type" value="Genomic_DNA"/>
</dbReference>
<reference evidence="1 2" key="1">
    <citation type="submission" date="2017-04" db="EMBL/GenBank/DDBJ databases">
        <authorList>
            <person name="Afonso C.L."/>
            <person name="Miller P.J."/>
            <person name="Scott M.A."/>
            <person name="Spackman E."/>
            <person name="Goraichik I."/>
            <person name="Dimitrov K.M."/>
            <person name="Suarez D.L."/>
            <person name="Swayne D.E."/>
        </authorList>
    </citation>
    <scope>NUCLEOTIDE SEQUENCE [LARGE SCALE GENOMIC DNA]</scope>
    <source>
        <strain evidence="1 2">ToBE</strain>
    </source>
</reference>
<keyword evidence="1" id="KW-0418">Kinase</keyword>
<keyword evidence="2" id="KW-1185">Reference proteome</keyword>
<dbReference type="InterPro" id="IPR007729">
    <property type="entry name" value="DGOK"/>
</dbReference>
<dbReference type="OrthoDB" id="256574at2"/>
<dbReference type="AlphaFoldDB" id="A0A1W1VP79"/>
<evidence type="ECO:0000313" key="1">
    <source>
        <dbReference type="EMBL" id="SMB95182.1"/>
    </source>
</evidence>
<dbReference type="Gene3D" id="3.30.420.310">
    <property type="entry name" value="2-keto-3-deoxy-galactonokinase, C-terminal domain"/>
    <property type="match status" value="1"/>
</dbReference>